<dbReference type="GO" id="GO:0006355">
    <property type="term" value="P:regulation of DNA-templated transcription"/>
    <property type="evidence" value="ECO:0007669"/>
    <property type="project" value="InterPro"/>
</dbReference>
<dbReference type="SMART" id="SM00421">
    <property type="entry name" value="HTH_LUXR"/>
    <property type="match status" value="1"/>
</dbReference>
<dbReference type="PRINTS" id="PR00364">
    <property type="entry name" value="DISEASERSIST"/>
</dbReference>
<proteinExistence type="predicted"/>
<name>A0A4V2XJV7_9ACTN</name>
<accession>A0A4V2XJV7</accession>
<dbReference type="Pfam" id="PF25872">
    <property type="entry name" value="HTH_77"/>
    <property type="match status" value="1"/>
</dbReference>
<dbReference type="InterPro" id="IPR036388">
    <property type="entry name" value="WH-like_DNA-bd_sf"/>
</dbReference>
<dbReference type="SUPFAM" id="SSF52540">
    <property type="entry name" value="P-loop containing nucleoside triphosphate hydrolases"/>
    <property type="match status" value="1"/>
</dbReference>
<comment type="caution">
    <text evidence="2">The sequence shown here is derived from an EMBL/GenBank/DDBJ whole genome shotgun (WGS) entry which is preliminary data.</text>
</comment>
<dbReference type="PROSITE" id="PS50043">
    <property type="entry name" value="HTH_LUXR_2"/>
    <property type="match status" value="1"/>
</dbReference>
<dbReference type="SUPFAM" id="SSF46894">
    <property type="entry name" value="C-terminal effector domain of the bipartite response regulators"/>
    <property type="match status" value="1"/>
</dbReference>
<dbReference type="InterPro" id="IPR000792">
    <property type="entry name" value="Tscrpt_reg_LuxR_C"/>
</dbReference>
<evidence type="ECO:0000313" key="3">
    <source>
        <dbReference type="Proteomes" id="UP000295157"/>
    </source>
</evidence>
<dbReference type="Gene3D" id="3.40.50.300">
    <property type="entry name" value="P-loop containing nucleotide triphosphate hydrolases"/>
    <property type="match status" value="1"/>
</dbReference>
<dbReference type="OrthoDB" id="3194665at2"/>
<dbReference type="Proteomes" id="UP000295157">
    <property type="component" value="Unassembled WGS sequence"/>
</dbReference>
<dbReference type="RefSeq" id="WP_132335135.1">
    <property type="nucleotide sequence ID" value="NZ_SMJZ01000096.1"/>
</dbReference>
<dbReference type="AlphaFoldDB" id="A0A4V2XJV7"/>
<dbReference type="InterPro" id="IPR027417">
    <property type="entry name" value="P-loop_NTPase"/>
</dbReference>
<keyword evidence="3" id="KW-1185">Reference proteome</keyword>
<dbReference type="InterPro" id="IPR058852">
    <property type="entry name" value="HTH_77"/>
</dbReference>
<dbReference type="PANTHER" id="PTHR47691">
    <property type="entry name" value="REGULATOR-RELATED"/>
    <property type="match status" value="1"/>
</dbReference>
<sequence>MVPKRTEGNLPLELSSFVGRRHELAEARRLMTQTRMLTLTGAGGVGKTRLALRLAADARRAFRDGVWLVDLAPLHDAESLAPAVVDALGFRDESPRRPDSGLAELLESRQLLLVLDNCEHMPLPVAVLAGKLLGAAPELRILATSRETLGVEGECVFTVPPLTLPLPGQSADLSEAVTLFAERAAAVQPGFTLGDDGERVAELCRRLDGLPLAIELAAARLRVLPVAEILDRMDDRFRLLADRRQTAVPRHRTLRAAIDWSYDLCEPAERVLWARLSVFPGEFGLESAEQVCSSDEIAPDEVFDLLGGLLDKSILTRTERAGRARYRLLDNIREYGRDILAGSGEEPALRRRHRDHYLSLARRARQEWFGPDQAEWVTRLQCDQDGIRAALEFSLGEPGEAPAALEIVSSLWNYWLFTAGSFGEGRRRLARALELAPEATPIRADALWVAAWFALRQGDVDAAKPLLSESRDLAQRLDLPAALASVTHFSGLAAHLGGEHQEALALLTEARERYLAASDQAGVWMTLFHLVIVYSASGDTDQAAAYAAECLAMCEGRSAYLSRSNALWVAGLAHWFQGAQDQAAALVKKGLDVMRRHDDRWGVAESLEVLAWIEAAHGREERAATLFGAACATWRSIGTATPGLRSFTDFHNLCETRVRDALGGDAYLSAFRRGAGLSLDEAVDHALDVDRSPPAQRRRPSVLTPREQEVAELVAQGLSNKEIAARLVIAQRTAEGHVEHIMTKLSLSSRVQVATWFTTHGRSHSRNPPGR</sequence>
<dbReference type="PRINTS" id="PR00038">
    <property type="entry name" value="HTHLUXR"/>
</dbReference>
<gene>
    <name evidence="2" type="ORF">E1267_23950</name>
</gene>
<dbReference type="Pfam" id="PF00196">
    <property type="entry name" value="GerE"/>
    <property type="match status" value="1"/>
</dbReference>
<organism evidence="2 3">
    <name type="scientific">Nonomuraea longispora</name>
    <dbReference type="NCBI Taxonomy" id="1848320"/>
    <lineage>
        <taxon>Bacteria</taxon>
        <taxon>Bacillati</taxon>
        <taxon>Actinomycetota</taxon>
        <taxon>Actinomycetes</taxon>
        <taxon>Streptosporangiales</taxon>
        <taxon>Streptosporangiaceae</taxon>
        <taxon>Nonomuraea</taxon>
    </lineage>
</organism>
<evidence type="ECO:0000313" key="2">
    <source>
        <dbReference type="EMBL" id="TDC04116.1"/>
    </source>
</evidence>
<dbReference type="EMBL" id="SMJZ01000096">
    <property type="protein sequence ID" value="TDC04116.1"/>
    <property type="molecule type" value="Genomic_DNA"/>
</dbReference>
<dbReference type="PANTHER" id="PTHR47691:SF3">
    <property type="entry name" value="HTH-TYPE TRANSCRIPTIONAL REGULATOR RV0890C-RELATED"/>
    <property type="match status" value="1"/>
</dbReference>
<dbReference type="GO" id="GO:0016887">
    <property type="term" value="F:ATP hydrolysis activity"/>
    <property type="evidence" value="ECO:0007669"/>
    <property type="project" value="InterPro"/>
</dbReference>
<dbReference type="CDD" id="cd06170">
    <property type="entry name" value="LuxR_C_like"/>
    <property type="match status" value="1"/>
</dbReference>
<dbReference type="SUPFAM" id="SSF48452">
    <property type="entry name" value="TPR-like"/>
    <property type="match status" value="1"/>
</dbReference>
<dbReference type="Pfam" id="PF13401">
    <property type="entry name" value="AAA_22"/>
    <property type="match status" value="1"/>
</dbReference>
<protein>
    <submittedName>
        <fullName evidence="2">LuxR family transcriptional regulator</fullName>
    </submittedName>
</protein>
<dbReference type="InterPro" id="IPR049945">
    <property type="entry name" value="AAA_22"/>
</dbReference>
<feature type="domain" description="HTH luxR-type" evidence="1">
    <location>
        <begin position="696"/>
        <end position="761"/>
    </location>
</feature>
<evidence type="ECO:0000259" key="1">
    <source>
        <dbReference type="PROSITE" id="PS50043"/>
    </source>
</evidence>
<dbReference type="Gene3D" id="1.10.10.10">
    <property type="entry name" value="Winged helix-like DNA-binding domain superfamily/Winged helix DNA-binding domain"/>
    <property type="match status" value="1"/>
</dbReference>
<dbReference type="InterPro" id="IPR016032">
    <property type="entry name" value="Sig_transdc_resp-reg_C-effctor"/>
</dbReference>
<reference evidence="2 3" key="1">
    <citation type="submission" date="2019-02" db="EMBL/GenBank/DDBJ databases">
        <title>Draft genome sequences of novel Actinobacteria.</title>
        <authorList>
            <person name="Sahin N."/>
            <person name="Ay H."/>
            <person name="Saygin H."/>
        </authorList>
    </citation>
    <scope>NUCLEOTIDE SEQUENCE [LARGE SCALE GENOMIC DNA]</scope>
    <source>
        <strain evidence="2 3">KC201</strain>
    </source>
</reference>
<dbReference type="GO" id="GO:0003677">
    <property type="term" value="F:DNA binding"/>
    <property type="evidence" value="ECO:0007669"/>
    <property type="project" value="InterPro"/>
</dbReference>
<dbReference type="InterPro" id="IPR011990">
    <property type="entry name" value="TPR-like_helical_dom_sf"/>
</dbReference>
<dbReference type="Gene3D" id="1.25.40.10">
    <property type="entry name" value="Tetratricopeptide repeat domain"/>
    <property type="match status" value="1"/>
</dbReference>